<gene>
    <name evidence="1" type="ORF">JHL18_02030</name>
</gene>
<dbReference type="Proteomes" id="UP000596739">
    <property type="component" value="Unassembled WGS sequence"/>
</dbReference>
<sequence length="75" mass="8349">MSNNKSFNNQKNNEIIDVEPISEELKVIDPSKDLGNYLIQVLSEDGSTIIKQLITNKCTVRISNLGDQSTVAEIK</sequence>
<evidence type="ECO:0000313" key="1">
    <source>
        <dbReference type="EMBL" id="MBK1809426.1"/>
    </source>
</evidence>
<proteinExistence type="predicted"/>
<evidence type="ECO:0000313" key="2">
    <source>
        <dbReference type="Proteomes" id="UP000596739"/>
    </source>
</evidence>
<dbReference type="RefSeq" id="WP_200265964.1">
    <property type="nucleotide sequence ID" value="NZ_JAENHN010000006.1"/>
</dbReference>
<reference evidence="2" key="1">
    <citation type="submission" date="2021-01" db="EMBL/GenBank/DDBJ databases">
        <title>Genome public.</title>
        <authorList>
            <person name="Liu C."/>
            <person name="Sun Q."/>
        </authorList>
    </citation>
    <scope>NUCLEOTIDE SEQUENCE [LARGE SCALE GENOMIC DNA]</scope>
    <source>
        <strain evidence="2">YIM B02505</strain>
    </source>
</reference>
<comment type="caution">
    <text evidence="1">The sequence shown here is derived from an EMBL/GenBank/DDBJ whole genome shotgun (WGS) entry which is preliminary data.</text>
</comment>
<accession>A0ABS1EJ84</accession>
<protein>
    <submittedName>
        <fullName evidence="1">Uncharacterized protein</fullName>
    </submittedName>
</protein>
<keyword evidence="2" id="KW-1185">Reference proteome</keyword>
<name>A0ABS1EJ84_9CLOT</name>
<dbReference type="EMBL" id="JAENHN010000006">
    <property type="protein sequence ID" value="MBK1809426.1"/>
    <property type="molecule type" value="Genomic_DNA"/>
</dbReference>
<organism evidence="1 2">
    <name type="scientific">Clostridium yunnanense</name>
    <dbReference type="NCBI Taxonomy" id="2800325"/>
    <lineage>
        <taxon>Bacteria</taxon>
        <taxon>Bacillati</taxon>
        <taxon>Bacillota</taxon>
        <taxon>Clostridia</taxon>
        <taxon>Eubacteriales</taxon>
        <taxon>Clostridiaceae</taxon>
        <taxon>Clostridium</taxon>
    </lineage>
</organism>